<comment type="caution">
    <text evidence="6">The sequence shown here is derived from an EMBL/GenBank/DDBJ whole genome shotgun (WGS) entry which is preliminary data.</text>
</comment>
<dbReference type="PANTHER" id="PTHR35814">
    <property type="match status" value="1"/>
</dbReference>
<accession>A0A9D7I8D3</accession>
<evidence type="ECO:0000313" key="7">
    <source>
        <dbReference type="Proteomes" id="UP000886602"/>
    </source>
</evidence>
<feature type="transmembrane region" description="Helical" evidence="5">
    <location>
        <begin position="70"/>
        <end position="88"/>
    </location>
</feature>
<comment type="subcellular location">
    <subcellularLocation>
        <location evidence="1">Membrane</location>
    </subcellularLocation>
</comment>
<organism evidence="6 7">
    <name type="scientific">Candidatus Propionivibrio dominans</name>
    <dbReference type="NCBI Taxonomy" id="2954373"/>
    <lineage>
        <taxon>Bacteria</taxon>
        <taxon>Pseudomonadati</taxon>
        <taxon>Pseudomonadota</taxon>
        <taxon>Betaproteobacteria</taxon>
        <taxon>Rhodocyclales</taxon>
        <taxon>Rhodocyclaceae</taxon>
        <taxon>Propionivibrio</taxon>
    </lineage>
</organism>
<dbReference type="InterPro" id="IPR023352">
    <property type="entry name" value="MAPEG-like_dom_sf"/>
</dbReference>
<evidence type="ECO:0000313" key="6">
    <source>
        <dbReference type="EMBL" id="MBK7423003.1"/>
    </source>
</evidence>
<dbReference type="SUPFAM" id="SSF161084">
    <property type="entry name" value="MAPEG domain-like"/>
    <property type="match status" value="1"/>
</dbReference>
<evidence type="ECO:0000256" key="4">
    <source>
        <dbReference type="ARBA" id="ARBA00023136"/>
    </source>
</evidence>
<dbReference type="AlphaFoldDB" id="A0A9D7I8D3"/>
<dbReference type="EMBL" id="JADJNC010000011">
    <property type="protein sequence ID" value="MBK7423003.1"/>
    <property type="molecule type" value="Genomic_DNA"/>
</dbReference>
<keyword evidence="2 5" id="KW-0812">Transmembrane</keyword>
<feature type="transmembrane region" description="Helical" evidence="5">
    <location>
        <begin position="100"/>
        <end position="123"/>
    </location>
</feature>
<evidence type="ECO:0000256" key="2">
    <source>
        <dbReference type="ARBA" id="ARBA00022692"/>
    </source>
</evidence>
<dbReference type="InterPro" id="IPR001129">
    <property type="entry name" value="Membr-assoc_MAPEG"/>
</dbReference>
<dbReference type="GO" id="GO:0016020">
    <property type="term" value="C:membrane"/>
    <property type="evidence" value="ECO:0007669"/>
    <property type="project" value="UniProtKB-SubCell"/>
</dbReference>
<proteinExistence type="predicted"/>
<reference evidence="6" key="1">
    <citation type="submission" date="2020-10" db="EMBL/GenBank/DDBJ databases">
        <title>Connecting structure to function with the recovery of over 1000 high-quality activated sludge metagenome-assembled genomes encoding full-length rRNA genes using long-read sequencing.</title>
        <authorList>
            <person name="Singleton C.M."/>
            <person name="Petriglieri F."/>
            <person name="Kristensen J.M."/>
            <person name="Kirkegaard R.H."/>
            <person name="Michaelsen T.Y."/>
            <person name="Andersen M.H."/>
            <person name="Karst S.M."/>
            <person name="Dueholm M.S."/>
            <person name="Nielsen P.H."/>
            <person name="Albertsen M."/>
        </authorList>
    </citation>
    <scope>NUCLEOTIDE SEQUENCE</scope>
    <source>
        <strain evidence="6">EsbW_18-Q3-R4-48_MAXAC.044</strain>
    </source>
</reference>
<evidence type="ECO:0000256" key="3">
    <source>
        <dbReference type="ARBA" id="ARBA00022989"/>
    </source>
</evidence>
<feature type="transmembrane region" description="Helical" evidence="5">
    <location>
        <begin position="6"/>
        <end position="23"/>
    </location>
</feature>
<dbReference type="Pfam" id="PF01124">
    <property type="entry name" value="MAPEG"/>
    <property type="match status" value="1"/>
</dbReference>
<keyword evidence="4 5" id="KW-0472">Membrane</keyword>
<dbReference type="Proteomes" id="UP000886602">
    <property type="component" value="Unassembled WGS sequence"/>
</dbReference>
<name>A0A9D7I8D3_9RHOO</name>
<dbReference type="PANTHER" id="PTHR35814:SF1">
    <property type="entry name" value="GLUTATHIONE S-TRANSFERASE-RELATED"/>
    <property type="match status" value="1"/>
</dbReference>
<feature type="transmembrane region" description="Helical" evidence="5">
    <location>
        <begin position="44"/>
        <end position="64"/>
    </location>
</feature>
<dbReference type="Gene3D" id="1.20.120.550">
    <property type="entry name" value="Membrane associated eicosanoid/glutathione metabolism-like domain"/>
    <property type="match status" value="1"/>
</dbReference>
<evidence type="ECO:0000256" key="1">
    <source>
        <dbReference type="ARBA" id="ARBA00004370"/>
    </source>
</evidence>
<keyword evidence="3 5" id="KW-1133">Transmembrane helix</keyword>
<sequence>MNTLPLYAALLALLFVALSIRTLRLRRRLRIGIGDAGNEQMLRAMRVHSNFAEYVPLTLFLIYLAEVQGAPALLIHALGLCLLAGRLSHAYGVSQANENYTFRVFGMAMTFISLISASAYLLFSYSRTFA</sequence>
<evidence type="ECO:0000256" key="5">
    <source>
        <dbReference type="SAM" id="Phobius"/>
    </source>
</evidence>
<protein>
    <submittedName>
        <fullName evidence="6">MAPEG family protein</fullName>
    </submittedName>
</protein>
<gene>
    <name evidence="6" type="ORF">IPJ48_07865</name>
</gene>